<dbReference type="EMBL" id="NBIU01000006">
    <property type="protein sequence ID" value="PZT48544.1"/>
    <property type="molecule type" value="Genomic_DNA"/>
</dbReference>
<dbReference type="InterPro" id="IPR036653">
    <property type="entry name" value="CinA-like_C"/>
</dbReference>
<accession>A0A2W6MVJ2</accession>
<dbReference type="SUPFAM" id="SSF142433">
    <property type="entry name" value="CinA-like"/>
    <property type="match status" value="1"/>
</dbReference>
<dbReference type="RefSeq" id="WP_111229430.1">
    <property type="nucleotide sequence ID" value="NZ_NBIU01000006.1"/>
</dbReference>
<dbReference type="Pfam" id="PF02464">
    <property type="entry name" value="CinA"/>
    <property type="match status" value="1"/>
</dbReference>
<feature type="domain" description="CinA C-terminal" evidence="1">
    <location>
        <begin position="87"/>
        <end position="238"/>
    </location>
</feature>
<reference evidence="2 3" key="1">
    <citation type="submission" date="2017-03" db="EMBL/GenBank/DDBJ databases">
        <title>Genomic and clinical evidence uncovers the enterohepatic species Helicobacter valdiviensis as a potential human intestinal pathogen.</title>
        <authorList>
            <person name="Fresia P."/>
            <person name="Jara R."/>
            <person name="Sierra R."/>
            <person name="Ferres I."/>
            <person name="Greif G."/>
            <person name="Iraola G."/>
            <person name="Collado L."/>
        </authorList>
    </citation>
    <scope>NUCLEOTIDE SEQUENCE [LARGE SCALE GENOMIC DNA]</scope>
    <source>
        <strain evidence="2 3">WBE14</strain>
    </source>
</reference>
<comment type="caution">
    <text evidence="2">The sequence shown here is derived from an EMBL/GenBank/DDBJ whole genome shotgun (WGS) entry which is preliminary data.</text>
</comment>
<protein>
    <recommendedName>
        <fullName evidence="1">CinA C-terminal domain-containing protein</fullName>
    </recommendedName>
</protein>
<name>A0A2W6MVJ2_9HELI</name>
<evidence type="ECO:0000259" key="1">
    <source>
        <dbReference type="Pfam" id="PF02464"/>
    </source>
</evidence>
<dbReference type="InterPro" id="IPR008136">
    <property type="entry name" value="CinA_C"/>
</dbReference>
<keyword evidence="3" id="KW-1185">Reference proteome</keyword>
<organism evidence="2 3">
    <name type="scientific">Helicobacter valdiviensis</name>
    <dbReference type="NCBI Taxonomy" id="1458358"/>
    <lineage>
        <taxon>Bacteria</taxon>
        <taxon>Pseudomonadati</taxon>
        <taxon>Campylobacterota</taxon>
        <taxon>Epsilonproteobacteria</taxon>
        <taxon>Campylobacterales</taxon>
        <taxon>Helicobacteraceae</taxon>
        <taxon>Helicobacter</taxon>
    </lineage>
</organism>
<evidence type="ECO:0000313" key="2">
    <source>
        <dbReference type="EMBL" id="PZT48544.1"/>
    </source>
</evidence>
<dbReference type="NCBIfam" id="TIGR00199">
    <property type="entry name" value="PncC_domain"/>
    <property type="match status" value="1"/>
</dbReference>
<sequence>MNDLFLKYENLFEAKSKEGEIFLYLLGLDAQSAMLLLQNIALKTNSALEIYFQEEGIEILIARGEDLDTFCNEVQYFFQSKIFLAKNLSKEIIELLKRTQRKITTAESCTGGLLAYFLTKEGGASEVYEGGVISYANSIKEAWLEVSKENLEKFGAVSEEVVREMLQGSLKLSGADYAIATSGIAGPSGGSAQKPVGTIFIGAMDSLGNCIIERVFLKGERNSIQKKTCIYGFLLFLKLFYNNY</sequence>
<dbReference type="OrthoDB" id="9801454at2"/>
<dbReference type="Gene3D" id="3.90.950.20">
    <property type="entry name" value="CinA-like"/>
    <property type="match status" value="1"/>
</dbReference>
<dbReference type="AlphaFoldDB" id="A0A2W6MVJ2"/>
<gene>
    <name evidence="2" type="ORF">B6S12_03475</name>
</gene>
<proteinExistence type="predicted"/>
<dbReference type="Proteomes" id="UP000249746">
    <property type="component" value="Unassembled WGS sequence"/>
</dbReference>
<evidence type="ECO:0000313" key="3">
    <source>
        <dbReference type="Proteomes" id="UP000249746"/>
    </source>
</evidence>